<dbReference type="Pfam" id="PF05773">
    <property type="entry name" value="RWD"/>
    <property type="match status" value="1"/>
</dbReference>
<dbReference type="Gene3D" id="3.10.110.10">
    <property type="entry name" value="Ubiquitin Conjugating Enzyme"/>
    <property type="match status" value="1"/>
</dbReference>
<feature type="compositionally biased region" description="Basic and acidic residues" evidence="7">
    <location>
        <begin position="216"/>
        <end position="236"/>
    </location>
</feature>
<dbReference type="SUPFAM" id="SSF46934">
    <property type="entry name" value="UBA-like"/>
    <property type="match status" value="1"/>
</dbReference>
<comment type="similarity">
    <text evidence="6">Belongs to the DExH box helicase family.</text>
</comment>
<dbReference type="Gene3D" id="1.20.120.1080">
    <property type="match status" value="1"/>
</dbReference>
<organism evidence="11 12">
    <name type="scientific">Ascobolus immersus RN42</name>
    <dbReference type="NCBI Taxonomy" id="1160509"/>
    <lineage>
        <taxon>Eukaryota</taxon>
        <taxon>Fungi</taxon>
        <taxon>Dikarya</taxon>
        <taxon>Ascomycota</taxon>
        <taxon>Pezizomycotina</taxon>
        <taxon>Pezizomycetes</taxon>
        <taxon>Pezizales</taxon>
        <taxon>Ascobolaceae</taxon>
        <taxon>Ascobolus</taxon>
    </lineage>
</organism>
<evidence type="ECO:0000256" key="5">
    <source>
        <dbReference type="ARBA" id="ARBA00022884"/>
    </source>
</evidence>
<dbReference type="EMBL" id="ML119667">
    <property type="protein sequence ID" value="RPA83077.1"/>
    <property type="molecule type" value="Genomic_DNA"/>
</dbReference>
<dbReference type="InterPro" id="IPR009060">
    <property type="entry name" value="UBA-like_sf"/>
</dbReference>
<dbReference type="CDD" id="cd17917">
    <property type="entry name" value="DEXHc_RHA-like"/>
    <property type="match status" value="1"/>
</dbReference>
<dbReference type="GO" id="GO:0003723">
    <property type="term" value="F:RNA binding"/>
    <property type="evidence" value="ECO:0007669"/>
    <property type="project" value="UniProtKB-KW"/>
</dbReference>
<dbReference type="InterPro" id="IPR027417">
    <property type="entry name" value="P-loop_NTPase"/>
</dbReference>
<dbReference type="CDD" id="cd18791">
    <property type="entry name" value="SF2_C_RHA"/>
    <property type="match status" value="1"/>
</dbReference>
<dbReference type="Pfam" id="PF21010">
    <property type="entry name" value="HA2_C"/>
    <property type="match status" value="1"/>
</dbReference>
<protein>
    <submittedName>
        <fullName evidence="11">P-loop containing nucleoside triphosphate hydrolase protein</fullName>
    </submittedName>
</protein>
<dbReference type="SUPFAM" id="SSF52540">
    <property type="entry name" value="P-loop containing nucleoside triphosphate hydrolases"/>
    <property type="match status" value="1"/>
</dbReference>
<dbReference type="InterPro" id="IPR011545">
    <property type="entry name" value="DEAD/DEAH_box_helicase_dom"/>
</dbReference>
<dbReference type="InterPro" id="IPR002464">
    <property type="entry name" value="DNA/RNA_helicase_DEAH_CS"/>
</dbReference>
<dbReference type="OrthoDB" id="5600252at2759"/>
<evidence type="ECO:0000256" key="6">
    <source>
        <dbReference type="ARBA" id="ARBA00060772"/>
    </source>
</evidence>
<dbReference type="STRING" id="1160509.A0A3N4ICA5"/>
<reference evidence="11 12" key="1">
    <citation type="journal article" date="2018" name="Nat. Ecol. Evol.">
        <title>Pezizomycetes genomes reveal the molecular basis of ectomycorrhizal truffle lifestyle.</title>
        <authorList>
            <person name="Murat C."/>
            <person name="Payen T."/>
            <person name="Noel B."/>
            <person name="Kuo A."/>
            <person name="Morin E."/>
            <person name="Chen J."/>
            <person name="Kohler A."/>
            <person name="Krizsan K."/>
            <person name="Balestrini R."/>
            <person name="Da Silva C."/>
            <person name="Montanini B."/>
            <person name="Hainaut M."/>
            <person name="Levati E."/>
            <person name="Barry K.W."/>
            <person name="Belfiori B."/>
            <person name="Cichocki N."/>
            <person name="Clum A."/>
            <person name="Dockter R.B."/>
            <person name="Fauchery L."/>
            <person name="Guy J."/>
            <person name="Iotti M."/>
            <person name="Le Tacon F."/>
            <person name="Lindquist E.A."/>
            <person name="Lipzen A."/>
            <person name="Malagnac F."/>
            <person name="Mello A."/>
            <person name="Molinier V."/>
            <person name="Miyauchi S."/>
            <person name="Poulain J."/>
            <person name="Riccioni C."/>
            <person name="Rubini A."/>
            <person name="Sitrit Y."/>
            <person name="Splivallo R."/>
            <person name="Traeger S."/>
            <person name="Wang M."/>
            <person name="Zifcakova L."/>
            <person name="Wipf D."/>
            <person name="Zambonelli A."/>
            <person name="Paolocci F."/>
            <person name="Nowrousian M."/>
            <person name="Ottonello S."/>
            <person name="Baldrian P."/>
            <person name="Spatafora J.W."/>
            <person name="Henrissat B."/>
            <person name="Nagy L.G."/>
            <person name="Aury J.M."/>
            <person name="Wincker P."/>
            <person name="Grigoriev I.V."/>
            <person name="Bonfante P."/>
            <person name="Martin F.M."/>
        </authorList>
    </citation>
    <scope>NUCLEOTIDE SEQUENCE [LARGE SCALE GENOMIC DNA]</scope>
    <source>
        <strain evidence="11 12">RN42</strain>
    </source>
</reference>
<dbReference type="SMART" id="SM00490">
    <property type="entry name" value="HELICc"/>
    <property type="match status" value="1"/>
</dbReference>
<dbReference type="InterPro" id="IPR016135">
    <property type="entry name" value="UBQ-conjugating_enzyme/RWD"/>
</dbReference>
<evidence type="ECO:0000313" key="12">
    <source>
        <dbReference type="Proteomes" id="UP000275078"/>
    </source>
</evidence>
<evidence type="ECO:0000256" key="3">
    <source>
        <dbReference type="ARBA" id="ARBA00022806"/>
    </source>
</evidence>
<dbReference type="Pfam" id="PF26026">
    <property type="entry name" value="RNA_hel_CTD"/>
    <property type="match status" value="1"/>
</dbReference>
<dbReference type="PROSITE" id="PS50908">
    <property type="entry name" value="RWD"/>
    <property type="match status" value="1"/>
</dbReference>
<dbReference type="InterPro" id="IPR006575">
    <property type="entry name" value="RWD_dom"/>
</dbReference>
<keyword evidence="5" id="KW-0694">RNA-binding</keyword>
<proteinExistence type="inferred from homology"/>
<keyword evidence="4" id="KW-0067">ATP-binding</keyword>
<feature type="domain" description="Helicase C-terminal" evidence="10">
    <location>
        <begin position="859"/>
        <end position="1024"/>
    </location>
</feature>
<dbReference type="InterPro" id="IPR014001">
    <property type="entry name" value="Helicase_ATP-bd"/>
</dbReference>
<dbReference type="InterPro" id="IPR056328">
    <property type="entry name" value="DSRM_DHX29"/>
</dbReference>
<gene>
    <name evidence="11" type="ORF">BJ508DRAFT_360765</name>
</gene>
<dbReference type="SMART" id="SM00487">
    <property type="entry name" value="DEXDc"/>
    <property type="match status" value="1"/>
</dbReference>
<dbReference type="InterPro" id="IPR059023">
    <property type="entry name" value="RNA_hel_CTD"/>
</dbReference>
<feature type="compositionally biased region" description="Low complexity" evidence="7">
    <location>
        <begin position="1"/>
        <end position="11"/>
    </location>
</feature>
<feature type="compositionally biased region" description="Low complexity" evidence="7">
    <location>
        <begin position="59"/>
        <end position="75"/>
    </location>
</feature>
<dbReference type="InterPro" id="IPR001650">
    <property type="entry name" value="Helicase_C-like"/>
</dbReference>
<dbReference type="GO" id="GO:0005524">
    <property type="term" value="F:ATP binding"/>
    <property type="evidence" value="ECO:0007669"/>
    <property type="project" value="UniProtKB-KW"/>
</dbReference>
<dbReference type="Pfam" id="PF00270">
    <property type="entry name" value="DEAD"/>
    <property type="match status" value="1"/>
</dbReference>
<dbReference type="Pfam" id="PF00271">
    <property type="entry name" value="Helicase_C"/>
    <property type="match status" value="1"/>
</dbReference>
<dbReference type="Proteomes" id="UP000275078">
    <property type="component" value="Unassembled WGS sequence"/>
</dbReference>
<evidence type="ECO:0000256" key="1">
    <source>
        <dbReference type="ARBA" id="ARBA00022741"/>
    </source>
</evidence>
<feature type="compositionally biased region" description="Low complexity" evidence="7">
    <location>
        <begin position="241"/>
        <end position="258"/>
    </location>
</feature>
<dbReference type="SMART" id="SM00591">
    <property type="entry name" value="RWD"/>
    <property type="match status" value="1"/>
</dbReference>
<evidence type="ECO:0000256" key="7">
    <source>
        <dbReference type="SAM" id="MobiDB-lite"/>
    </source>
</evidence>
<sequence>MPPPKKTSAPAPKKPQPETTAAKGSKSNTASKGGKSDPKAATGSVASKGGKSDSKAPTGKGKNGAAAPENNGPPALTAKQIIGGMSWTGKVPVQIFNEHCRKAGWDNPDYAGKNRNGKVYCVVTLSRTNPKTKEKESIQLSPSFDLDPQQPTILEARHWAATFALHRVASGKNLRMILPPTYREVWDSLQTFKEQEVKVGLGWKYSDDPFTAKAEQDAAKAAKEKARQKFQDDKGPSSKVSGPSQGRSQGQSSGRSGPKNMEGWRQLPVVELSATMREEVEKIVRTHHSWNPLNIKMSPEQRQATIDHLKGLGFRQSHSEEACDWSADREEALQWLLIHVPEDDLPSRFLPDGYSVGVTISANLPLQLQYAAKRLAACGYDSTECLQVLEYNHGDESRALEALMQMLVYGEQRVSREGDLLLDNDDIPEIWQQELETLHSIWADRYEEFSKKDIRIMLQPEKKSQYLPPKVYLRFRLPMTVTYPHCVPVMSVEWEGEPKLPAHVRLSIVRRCVLYAEEEMLVGAEMLYSIVDWLEQNIIDILQNPGKLREFFPEETKDEKKKGEKETRDILVGQSRPIQGRTRGQASKPTQMPELSATWQEEEWKRKERLEARMQLPAWKHRSEIVHALTKSQLLIIAGETGSGKSTQAVQFILDSMIQEGKAGKANIVCTQPRRISALGLAERVSYERGGLVGEEVGFAIRGESKQRKGLTKITFMTTGILLRRLQVGDRLEEVSHVVIDEVHERSLDTDILLVLMKRLMAKRPDLRVVLMSATLNAQLFNKYFDGKAAVVEIEGRTHPVTDYYLDNILEMTGFIPPTSSLPASTPESAAYSLTIKDRILALGSKGINYDLIASAVKYLDLELYRINDPGGILIFMPGVLEIKRCIDRLEKNAGAGERYWCLPLHASLTPAEQKRVFERPSRKMRKIVVATNIAETSITIDDIVAVIDSGRVKQVGFSQEQGAHQLIEKWASKAECKQRRGRAGRVRQGACWKLFTKDTEVKRMAEAPEPEIRRVPLEQTCLSVMGMGIEDPTKFLASAMTPPEMSAVQDAVTLLEKMAATKSGKLTSLGRLLAMIPADLRCAKLIIYGCIFQCLDAALTIAAVQSTRSPFLSPQDKREDAKAARESFAESKSSGDLMVIYRAYEAWQRQRLFQSPKEMRKWCNVRFLNHETLKDIGSNKAIYASSLQELGFLPLPMSMDRIPPELNRNNESEALIKALVAAAFQPQIARVHVPDQKFMAVASGTVAVDPEARLVKFFTESERVFLHPSSILFSTQSFSDDMLFVSYVQKAQTGVQSNSGALKGANGTTYAPKFYLRDITPISALPLVLFGSNVEIDPAGRGILVNGWLRIRGWGRIGVLLDRLKWLIDGILKDKVDKPGWVLERDAQDIIDVMVKLLQFNGR</sequence>
<feature type="domain" description="Helicase ATP-binding" evidence="9">
    <location>
        <begin position="626"/>
        <end position="794"/>
    </location>
</feature>
<feature type="region of interest" description="Disordered" evidence="7">
    <location>
        <begin position="1"/>
        <end position="77"/>
    </location>
</feature>
<evidence type="ECO:0000259" key="10">
    <source>
        <dbReference type="PROSITE" id="PS51194"/>
    </source>
</evidence>
<dbReference type="InterPro" id="IPR007502">
    <property type="entry name" value="Helicase-assoc_dom"/>
</dbReference>
<keyword evidence="2 11" id="KW-0378">Hydrolase</keyword>
<dbReference type="Pfam" id="PF24385">
    <property type="entry name" value="DSRM_DHX29"/>
    <property type="match status" value="1"/>
</dbReference>
<evidence type="ECO:0000256" key="4">
    <source>
        <dbReference type="ARBA" id="ARBA00022840"/>
    </source>
</evidence>
<name>A0A3N4ICA5_ASCIM</name>
<evidence type="ECO:0000256" key="2">
    <source>
        <dbReference type="ARBA" id="ARBA00022801"/>
    </source>
</evidence>
<evidence type="ECO:0000259" key="9">
    <source>
        <dbReference type="PROSITE" id="PS51192"/>
    </source>
</evidence>
<dbReference type="Gene3D" id="3.40.50.300">
    <property type="entry name" value="P-loop containing nucleotide triphosphate hydrolases"/>
    <property type="match status" value="2"/>
</dbReference>
<dbReference type="FunFam" id="3.40.50.300:FF:000526">
    <property type="entry name" value="DExH-box ATP-dependent RNA helicase DExH3"/>
    <property type="match status" value="1"/>
</dbReference>
<dbReference type="PROSITE" id="PS51194">
    <property type="entry name" value="HELICASE_CTER"/>
    <property type="match status" value="1"/>
</dbReference>
<dbReference type="GO" id="GO:0004386">
    <property type="term" value="F:helicase activity"/>
    <property type="evidence" value="ECO:0007669"/>
    <property type="project" value="UniProtKB-KW"/>
</dbReference>
<keyword evidence="3" id="KW-0347">Helicase</keyword>
<keyword evidence="12" id="KW-1185">Reference proteome</keyword>
<dbReference type="GO" id="GO:1990904">
    <property type="term" value="C:ribonucleoprotein complex"/>
    <property type="evidence" value="ECO:0007669"/>
    <property type="project" value="UniProtKB-ARBA"/>
</dbReference>
<dbReference type="SMART" id="SM00847">
    <property type="entry name" value="HA2"/>
    <property type="match status" value="1"/>
</dbReference>
<dbReference type="PROSITE" id="PS00690">
    <property type="entry name" value="DEAH_ATP_HELICASE"/>
    <property type="match status" value="1"/>
</dbReference>
<evidence type="ECO:0000313" key="11">
    <source>
        <dbReference type="EMBL" id="RPA83077.1"/>
    </source>
</evidence>
<feature type="region of interest" description="Disordered" evidence="7">
    <location>
        <begin position="575"/>
        <end position="596"/>
    </location>
</feature>
<dbReference type="GO" id="GO:0016787">
    <property type="term" value="F:hydrolase activity"/>
    <property type="evidence" value="ECO:0007669"/>
    <property type="project" value="UniProtKB-KW"/>
</dbReference>
<dbReference type="SUPFAM" id="SSF54495">
    <property type="entry name" value="UBC-like"/>
    <property type="match status" value="1"/>
</dbReference>
<feature type="domain" description="RWD" evidence="8">
    <location>
        <begin position="433"/>
        <end position="541"/>
    </location>
</feature>
<feature type="region of interest" description="Disordered" evidence="7">
    <location>
        <begin position="216"/>
        <end position="265"/>
    </location>
</feature>
<dbReference type="PANTHER" id="PTHR18934">
    <property type="entry name" value="ATP-DEPENDENT RNA HELICASE"/>
    <property type="match status" value="1"/>
</dbReference>
<accession>A0A3N4ICA5</accession>
<dbReference type="PROSITE" id="PS51192">
    <property type="entry name" value="HELICASE_ATP_BIND_1"/>
    <property type="match status" value="1"/>
</dbReference>
<dbReference type="Pfam" id="PF07717">
    <property type="entry name" value="OB_NTP_bind"/>
    <property type="match status" value="1"/>
</dbReference>
<dbReference type="PANTHER" id="PTHR18934:SF267">
    <property type="entry name" value="ATP-DEPENDENT RNA HELICASE YLR419W-RELATED"/>
    <property type="match status" value="1"/>
</dbReference>
<dbReference type="CDD" id="cd23827">
    <property type="entry name" value="RWD_YLR419W-like"/>
    <property type="match status" value="1"/>
</dbReference>
<dbReference type="FunFam" id="1.20.120.1080:FF:000002">
    <property type="entry name" value="Putative ATP-dependent RNA helicase DHX36"/>
    <property type="match status" value="1"/>
</dbReference>
<evidence type="ECO:0000259" key="8">
    <source>
        <dbReference type="PROSITE" id="PS50908"/>
    </source>
</evidence>
<keyword evidence="1" id="KW-0547">Nucleotide-binding</keyword>
<dbReference type="InterPro" id="IPR011709">
    <property type="entry name" value="DEAD-box_helicase_OB_fold"/>
</dbReference>